<evidence type="ECO:0000256" key="1">
    <source>
        <dbReference type="SAM" id="Phobius"/>
    </source>
</evidence>
<dbReference type="Pfam" id="PF14317">
    <property type="entry name" value="YcxB"/>
    <property type="match status" value="1"/>
</dbReference>
<organism evidence="3 6">
    <name type="scientific">Roseburia intestinalis</name>
    <dbReference type="NCBI Taxonomy" id="166486"/>
    <lineage>
        <taxon>Bacteria</taxon>
        <taxon>Bacillati</taxon>
        <taxon>Bacillota</taxon>
        <taxon>Clostridia</taxon>
        <taxon>Lachnospirales</taxon>
        <taxon>Lachnospiraceae</taxon>
        <taxon>Roseburia</taxon>
    </lineage>
</organism>
<keyword evidence="1" id="KW-0812">Transmembrane</keyword>
<dbReference type="EMBL" id="QRID01000019">
    <property type="protein sequence ID" value="RHG26074.1"/>
    <property type="molecule type" value="Genomic_DNA"/>
</dbReference>
<evidence type="ECO:0000313" key="7">
    <source>
        <dbReference type="Proteomes" id="UP000284051"/>
    </source>
</evidence>
<dbReference type="Proteomes" id="UP000284051">
    <property type="component" value="Unassembled WGS sequence"/>
</dbReference>
<proteinExistence type="predicted"/>
<feature type="domain" description="YcxB-like C-terminal" evidence="2">
    <location>
        <begin position="95"/>
        <end position="150"/>
    </location>
</feature>
<dbReference type="OrthoDB" id="9792641at2"/>
<dbReference type="Proteomes" id="UP000095350">
    <property type="component" value="Unassembled WGS sequence"/>
</dbReference>
<protein>
    <submittedName>
        <fullName evidence="4">YcxB family protein</fullName>
    </submittedName>
</protein>
<name>A0A173VYS6_9FIRM</name>
<dbReference type="InterPro" id="IPR025588">
    <property type="entry name" value="YcxB-like_C"/>
</dbReference>
<evidence type="ECO:0000313" key="5">
    <source>
        <dbReference type="EMBL" id="RHG26074.1"/>
    </source>
</evidence>
<evidence type="ECO:0000313" key="8">
    <source>
        <dbReference type="Proteomes" id="UP000478483"/>
    </source>
</evidence>
<dbReference type="EMBL" id="WNAJ01000021">
    <property type="protein sequence ID" value="MTR86333.1"/>
    <property type="molecule type" value="Genomic_DNA"/>
</dbReference>
<dbReference type="STRING" id="166486.ERS852572_03639"/>
<keyword evidence="1" id="KW-1133">Transmembrane helix</keyword>
<evidence type="ECO:0000313" key="6">
    <source>
        <dbReference type="Proteomes" id="UP000095350"/>
    </source>
</evidence>
<sequence>MRLEFDITLTAKDMFRFNLYQTYTGASGWISVIAAVVCFAAAGTKYSERGASYTVLGILLGALILFYMPVTLYLRSKQRIAASEVLKNSLHYCVDGEGISVTQGDADAKLMWDQVYKMVSTKNNVLVYSNRVNAYVIPRQQLGEKYRELAEIAKEKLPKYRVKLK</sequence>
<accession>A0A173VYS6</accession>
<evidence type="ECO:0000259" key="2">
    <source>
        <dbReference type="Pfam" id="PF14317"/>
    </source>
</evidence>
<dbReference type="PaxDb" id="166486-ERS852572_03639"/>
<reference evidence="3 6" key="1">
    <citation type="submission" date="2015-09" db="EMBL/GenBank/DDBJ databases">
        <authorList>
            <consortium name="Pathogen Informatics"/>
        </authorList>
    </citation>
    <scope>NUCLEOTIDE SEQUENCE [LARGE SCALE GENOMIC DNA]</scope>
    <source>
        <strain evidence="3 6">2789STDY5834960</strain>
    </source>
</reference>
<evidence type="ECO:0000313" key="4">
    <source>
        <dbReference type="EMBL" id="MTR86333.1"/>
    </source>
</evidence>
<evidence type="ECO:0000313" key="3">
    <source>
        <dbReference type="EMBL" id="CUN31307.1"/>
    </source>
</evidence>
<dbReference type="EMBL" id="CYXZ01000043">
    <property type="protein sequence ID" value="CUN31307.1"/>
    <property type="molecule type" value="Genomic_DNA"/>
</dbReference>
<feature type="transmembrane region" description="Helical" evidence="1">
    <location>
        <begin position="54"/>
        <end position="74"/>
    </location>
</feature>
<feature type="transmembrane region" description="Helical" evidence="1">
    <location>
        <begin position="20"/>
        <end position="42"/>
    </location>
</feature>
<gene>
    <name evidence="5" type="ORF">DW264_15405</name>
    <name evidence="3" type="ORF">ERS852572_03639</name>
    <name evidence="4" type="ORF">GMD50_15090</name>
</gene>
<reference evidence="5 7" key="2">
    <citation type="submission" date="2018-08" db="EMBL/GenBank/DDBJ databases">
        <title>A genome reference for cultivated species of the human gut microbiota.</title>
        <authorList>
            <person name="Zou Y."/>
            <person name="Xue W."/>
            <person name="Luo G."/>
        </authorList>
    </citation>
    <scope>NUCLEOTIDE SEQUENCE [LARGE SCALE GENOMIC DNA]</scope>
    <source>
        <strain evidence="5 7">AM22-21LB</strain>
    </source>
</reference>
<dbReference type="Proteomes" id="UP000478483">
    <property type="component" value="Unassembled WGS sequence"/>
</dbReference>
<keyword evidence="1" id="KW-0472">Membrane</keyword>
<dbReference type="AlphaFoldDB" id="A0A173VYS6"/>
<dbReference type="RefSeq" id="WP_015560260.1">
    <property type="nucleotide sequence ID" value="NZ_CABIYH010000043.1"/>
</dbReference>
<reference evidence="4 8" key="3">
    <citation type="journal article" date="2019" name="Nat. Med.">
        <title>A library of human gut bacterial isolates paired with longitudinal multiomics data enables mechanistic microbiome research.</title>
        <authorList>
            <person name="Poyet M."/>
            <person name="Groussin M."/>
            <person name="Gibbons S.M."/>
            <person name="Avila-Pacheco J."/>
            <person name="Jiang X."/>
            <person name="Kearney S.M."/>
            <person name="Perrotta A.R."/>
            <person name="Berdy B."/>
            <person name="Zhao S."/>
            <person name="Lieberman T.D."/>
            <person name="Swanson P.K."/>
            <person name="Smith M."/>
            <person name="Roesemann S."/>
            <person name="Alexander J.E."/>
            <person name="Rich S.A."/>
            <person name="Livny J."/>
            <person name="Vlamakis H."/>
            <person name="Clish C."/>
            <person name="Bullock K."/>
            <person name="Deik A."/>
            <person name="Scott J."/>
            <person name="Pierce K.A."/>
            <person name="Xavier R.J."/>
            <person name="Alm E.J."/>
        </authorList>
    </citation>
    <scope>NUCLEOTIDE SEQUENCE [LARGE SCALE GENOMIC DNA]</scope>
    <source>
        <strain evidence="4 8">BIOML-A1</strain>
    </source>
</reference>